<evidence type="ECO:0000313" key="2">
    <source>
        <dbReference type="Proteomes" id="UP001241377"/>
    </source>
</evidence>
<reference evidence="1" key="1">
    <citation type="submission" date="2023-04" db="EMBL/GenBank/DDBJ databases">
        <title>Draft Genome sequencing of Naganishia species isolated from polar environments using Oxford Nanopore Technology.</title>
        <authorList>
            <person name="Leo P."/>
            <person name="Venkateswaran K."/>
        </authorList>
    </citation>
    <scope>NUCLEOTIDE SEQUENCE</scope>
    <source>
        <strain evidence="1">MNA-CCFEE 5261</strain>
    </source>
</reference>
<protein>
    <submittedName>
        <fullName evidence="1">Uncharacterized protein</fullName>
    </submittedName>
</protein>
<dbReference type="Proteomes" id="UP001241377">
    <property type="component" value="Unassembled WGS sequence"/>
</dbReference>
<evidence type="ECO:0000313" key="1">
    <source>
        <dbReference type="EMBL" id="KAJ9090725.1"/>
    </source>
</evidence>
<organism evidence="1 2">
    <name type="scientific">Naganishia cerealis</name>
    <dbReference type="NCBI Taxonomy" id="610337"/>
    <lineage>
        <taxon>Eukaryota</taxon>
        <taxon>Fungi</taxon>
        <taxon>Dikarya</taxon>
        <taxon>Basidiomycota</taxon>
        <taxon>Agaricomycotina</taxon>
        <taxon>Tremellomycetes</taxon>
        <taxon>Filobasidiales</taxon>
        <taxon>Filobasidiaceae</taxon>
        <taxon>Naganishia</taxon>
    </lineage>
</organism>
<sequence>MRGTGVAERTDTGVAPRPWLQGPFATSPAGGTATPSTTGTSSTTAAATRRANSPVVEIPTVNERTPVSVPNRRRRRFVVSVGGDVIDLLPRSEFPTPAEAAHQERLQQMAEEASIFTTATATTNNTVTRLNDRLEIARGNMAMLALARSSLRSFEYGEELMGGRSGGVGEVRPRRAGTSAGYWVRWVCEQDPAAPAQASGLRLRSLDMTRLPRIAAFDFTISPPDDDAFIRADEIEFITPRTRLRPTIGPWMHSRVRIEPFENDPESATWGTSAHVRQACARDRLPTTAAATNDDDDDNNTNDNRY</sequence>
<dbReference type="EMBL" id="JASBWR010000163">
    <property type="protein sequence ID" value="KAJ9090725.1"/>
    <property type="molecule type" value="Genomic_DNA"/>
</dbReference>
<comment type="caution">
    <text evidence="1">The sequence shown here is derived from an EMBL/GenBank/DDBJ whole genome shotgun (WGS) entry which is preliminary data.</text>
</comment>
<proteinExistence type="predicted"/>
<accession>A0ACC2UUX7</accession>
<gene>
    <name evidence="1" type="ORF">QFC19_009467</name>
</gene>
<keyword evidence="2" id="KW-1185">Reference proteome</keyword>
<name>A0ACC2UUX7_9TREE</name>